<gene>
    <name evidence="2" type="ORF">LO744_08825</name>
</gene>
<comment type="caution">
    <text evidence="2">The sequence shown here is derived from an EMBL/GenBank/DDBJ whole genome shotgun (WGS) entry which is preliminary data.</text>
</comment>
<dbReference type="Proteomes" id="UP001108025">
    <property type="component" value="Unassembled WGS sequence"/>
</dbReference>
<sequence length="180" mass="21258">MNSKFKIFSTLVIVFISSFSFAQKVSPFQINGELFEIPGKWEFKTQLKESGQFHLSNKKEKLNLLISVRKPEKFEFYQEGLNDAELLNKFYKWEYDYWNSSNGISTEVSETKRNEDKKYIIWKLIVKKVPENNDKDLISYLLYAVRNNNLISINLTNNTDKKNSLTESESIELLEKVYLK</sequence>
<protein>
    <recommendedName>
        <fullName evidence="4">DUF3805 domain-containing protein</fullName>
    </recommendedName>
</protein>
<dbReference type="RefSeq" id="WP_230668716.1">
    <property type="nucleotide sequence ID" value="NZ_JAJNAY010000001.1"/>
</dbReference>
<keyword evidence="1" id="KW-0732">Signal</keyword>
<dbReference type="AlphaFoldDB" id="A0A9Q3V2J4"/>
<feature type="signal peptide" evidence="1">
    <location>
        <begin position="1"/>
        <end position="22"/>
    </location>
</feature>
<feature type="chain" id="PRO_5040394329" description="DUF3805 domain-containing protein" evidence="1">
    <location>
        <begin position="23"/>
        <end position="180"/>
    </location>
</feature>
<evidence type="ECO:0000313" key="3">
    <source>
        <dbReference type="Proteomes" id="UP001108025"/>
    </source>
</evidence>
<keyword evidence="3" id="KW-1185">Reference proteome</keyword>
<organism evidence="2 3">
    <name type="scientific">Chryseobacterium turcicum</name>
    <dbReference type="NCBI Taxonomy" id="2898076"/>
    <lineage>
        <taxon>Bacteria</taxon>
        <taxon>Pseudomonadati</taxon>
        <taxon>Bacteroidota</taxon>
        <taxon>Flavobacteriia</taxon>
        <taxon>Flavobacteriales</taxon>
        <taxon>Weeksellaceae</taxon>
        <taxon>Chryseobacterium group</taxon>
        <taxon>Chryseobacterium</taxon>
    </lineage>
</organism>
<evidence type="ECO:0000256" key="1">
    <source>
        <dbReference type="SAM" id="SignalP"/>
    </source>
</evidence>
<dbReference type="EMBL" id="JAJNAY010000001">
    <property type="protein sequence ID" value="MCD1116957.1"/>
    <property type="molecule type" value="Genomic_DNA"/>
</dbReference>
<evidence type="ECO:0000313" key="2">
    <source>
        <dbReference type="EMBL" id="MCD1116957.1"/>
    </source>
</evidence>
<reference evidence="2" key="1">
    <citation type="submission" date="2021-11" db="EMBL/GenBank/DDBJ databases">
        <title>Description of novel Chryseobacterium species.</title>
        <authorList>
            <person name="Saticioglu I.B."/>
            <person name="Ay H."/>
            <person name="Altun S."/>
            <person name="Duman M."/>
        </authorList>
    </citation>
    <scope>NUCLEOTIDE SEQUENCE</scope>
    <source>
        <strain evidence="2">C-17</strain>
    </source>
</reference>
<evidence type="ECO:0008006" key="4">
    <source>
        <dbReference type="Google" id="ProtNLM"/>
    </source>
</evidence>
<accession>A0A9Q3V2J4</accession>
<proteinExistence type="predicted"/>
<name>A0A9Q3V2J4_9FLAO</name>